<dbReference type="AlphaFoldDB" id="A0A239AGW9"/>
<dbReference type="RefSeq" id="WP_089372206.1">
    <property type="nucleotide sequence ID" value="NZ_BMEP01000008.1"/>
</dbReference>
<dbReference type="InterPro" id="IPR020449">
    <property type="entry name" value="Tscrpt_reg_AraC-type_HTH"/>
</dbReference>
<reference evidence="5 6" key="1">
    <citation type="submission" date="2017-06" db="EMBL/GenBank/DDBJ databases">
        <authorList>
            <person name="Kim H.J."/>
            <person name="Triplett B.A."/>
        </authorList>
    </citation>
    <scope>NUCLEOTIDE SEQUENCE [LARGE SCALE GENOMIC DNA]</scope>
    <source>
        <strain evidence="5 6">DSM 25597</strain>
    </source>
</reference>
<dbReference type="PRINTS" id="PR00032">
    <property type="entry name" value="HTHARAC"/>
</dbReference>
<keyword evidence="6" id="KW-1185">Reference proteome</keyword>
<dbReference type="Pfam" id="PF22200">
    <property type="entry name" value="ExsA_N"/>
    <property type="match status" value="1"/>
</dbReference>
<keyword evidence="1" id="KW-0805">Transcription regulation</keyword>
<dbReference type="PANTHER" id="PTHR43280:SF2">
    <property type="entry name" value="HTH-TYPE TRANSCRIPTIONAL REGULATOR EXSA"/>
    <property type="match status" value="1"/>
</dbReference>
<evidence type="ECO:0000259" key="4">
    <source>
        <dbReference type="PROSITE" id="PS01124"/>
    </source>
</evidence>
<evidence type="ECO:0000313" key="5">
    <source>
        <dbReference type="EMBL" id="SNR94631.1"/>
    </source>
</evidence>
<keyword evidence="3" id="KW-0804">Transcription</keyword>
<keyword evidence="2" id="KW-0238">DNA-binding</keyword>
<dbReference type="Pfam" id="PF12833">
    <property type="entry name" value="HTH_18"/>
    <property type="match status" value="1"/>
</dbReference>
<evidence type="ECO:0000256" key="2">
    <source>
        <dbReference type="ARBA" id="ARBA00023125"/>
    </source>
</evidence>
<dbReference type="PANTHER" id="PTHR43280">
    <property type="entry name" value="ARAC-FAMILY TRANSCRIPTIONAL REGULATOR"/>
    <property type="match status" value="1"/>
</dbReference>
<dbReference type="GO" id="GO:0043565">
    <property type="term" value="F:sequence-specific DNA binding"/>
    <property type="evidence" value="ECO:0007669"/>
    <property type="project" value="InterPro"/>
</dbReference>
<dbReference type="EMBL" id="FZNY01000004">
    <property type="protein sequence ID" value="SNR94631.1"/>
    <property type="molecule type" value="Genomic_DNA"/>
</dbReference>
<name>A0A239AGW9_9FLAO</name>
<accession>A0A239AGW9</accession>
<proteinExistence type="predicted"/>
<dbReference type="SMART" id="SM00342">
    <property type="entry name" value="HTH_ARAC"/>
    <property type="match status" value="1"/>
</dbReference>
<dbReference type="InterPro" id="IPR009057">
    <property type="entry name" value="Homeodomain-like_sf"/>
</dbReference>
<evidence type="ECO:0000256" key="3">
    <source>
        <dbReference type="ARBA" id="ARBA00023163"/>
    </source>
</evidence>
<evidence type="ECO:0000256" key="1">
    <source>
        <dbReference type="ARBA" id="ARBA00023015"/>
    </source>
</evidence>
<dbReference type="GO" id="GO:0003700">
    <property type="term" value="F:DNA-binding transcription factor activity"/>
    <property type="evidence" value="ECO:0007669"/>
    <property type="project" value="InterPro"/>
</dbReference>
<dbReference type="InterPro" id="IPR018060">
    <property type="entry name" value="HTH_AraC"/>
</dbReference>
<dbReference type="PROSITE" id="PS01124">
    <property type="entry name" value="HTH_ARAC_FAMILY_2"/>
    <property type="match status" value="1"/>
</dbReference>
<dbReference type="SUPFAM" id="SSF51215">
    <property type="entry name" value="Regulatory protein AraC"/>
    <property type="match status" value="1"/>
</dbReference>
<feature type="domain" description="HTH araC/xylS-type" evidence="4">
    <location>
        <begin position="183"/>
        <end position="281"/>
    </location>
</feature>
<dbReference type="SUPFAM" id="SSF46689">
    <property type="entry name" value="Homeodomain-like"/>
    <property type="match status" value="2"/>
</dbReference>
<evidence type="ECO:0000313" key="6">
    <source>
        <dbReference type="Proteomes" id="UP000198379"/>
    </source>
</evidence>
<sequence length="288" mass="33420">MKVVPHAFYLNPAIEKILIDGNSAVIHKKVTASDIQNQRYLASHALTLVLQGGLQIEKHSGEFTKIHKNQMVLLPKGLYAITDIIPVDQCFEAIVFFFDQEITDEFLNSFEISKSQHTTCTFLIDYDENLRLFTDTLLALYRGKSTHQFTKPKLLELLHLISISEKGDAFVQHLFALKNRERLHIKKFMLQNFEKPLDIVDYAYLTGRSLSTFQRDFKSTFHMSPKKWLIEKRMQEASKLLRTTSDSVTDIAYRVGYENVSHFIKAFHKLFGTSPKQYQIQNRKNTLI</sequence>
<dbReference type="Gene3D" id="1.10.10.60">
    <property type="entry name" value="Homeodomain-like"/>
    <property type="match status" value="2"/>
</dbReference>
<organism evidence="5 6">
    <name type="scientific">Dokdonia pacifica</name>
    <dbReference type="NCBI Taxonomy" id="1627892"/>
    <lineage>
        <taxon>Bacteria</taxon>
        <taxon>Pseudomonadati</taxon>
        <taxon>Bacteroidota</taxon>
        <taxon>Flavobacteriia</taxon>
        <taxon>Flavobacteriales</taxon>
        <taxon>Flavobacteriaceae</taxon>
        <taxon>Dokdonia</taxon>
    </lineage>
</organism>
<dbReference type="InterPro" id="IPR054015">
    <property type="entry name" value="ExsA-like_N"/>
</dbReference>
<dbReference type="OrthoDB" id="4480133at2"/>
<protein>
    <submittedName>
        <fullName evidence="5">Transcriptional regulator, AraC family</fullName>
    </submittedName>
</protein>
<dbReference type="Proteomes" id="UP000198379">
    <property type="component" value="Unassembled WGS sequence"/>
</dbReference>
<gene>
    <name evidence="5" type="ORF">SAMN06265376_104415</name>
</gene>
<dbReference type="InterPro" id="IPR037923">
    <property type="entry name" value="HTH-like"/>
</dbReference>